<dbReference type="PANTHER" id="PTHR37314">
    <property type="entry name" value="SLR0142 PROTEIN"/>
    <property type="match status" value="1"/>
</dbReference>
<keyword evidence="3" id="KW-1185">Reference proteome</keyword>
<evidence type="ECO:0000256" key="1">
    <source>
        <dbReference type="SAM" id="Phobius"/>
    </source>
</evidence>
<organism evidence="2 3">
    <name type="scientific">Lacticaseibacillus suilingensis</name>
    <dbReference type="NCBI Taxonomy" id="2799577"/>
    <lineage>
        <taxon>Bacteria</taxon>
        <taxon>Bacillati</taxon>
        <taxon>Bacillota</taxon>
        <taxon>Bacilli</taxon>
        <taxon>Lactobacillales</taxon>
        <taxon>Lactobacillaceae</taxon>
        <taxon>Lacticaseibacillus</taxon>
    </lineage>
</organism>
<comment type="caution">
    <text evidence="2">The sequence shown here is derived from an EMBL/GenBank/DDBJ whole genome shotgun (WGS) entry which is preliminary data.</text>
</comment>
<evidence type="ECO:0000313" key="2">
    <source>
        <dbReference type="EMBL" id="MFD1398434.1"/>
    </source>
</evidence>
<keyword evidence="1" id="KW-0472">Membrane</keyword>
<proteinExistence type="predicted"/>
<name>A0ABW4BD85_9LACO</name>
<dbReference type="Proteomes" id="UP001597199">
    <property type="component" value="Unassembled WGS sequence"/>
</dbReference>
<gene>
    <name evidence="2" type="ORF">ACFQ41_03855</name>
</gene>
<protein>
    <submittedName>
        <fullName evidence="2">YoaK family protein</fullName>
    </submittedName>
</protein>
<keyword evidence="1" id="KW-0812">Transmembrane</keyword>
<feature type="transmembrane region" description="Helical" evidence="1">
    <location>
        <begin position="173"/>
        <end position="191"/>
    </location>
</feature>
<feature type="transmembrane region" description="Helical" evidence="1">
    <location>
        <begin position="131"/>
        <end position="152"/>
    </location>
</feature>
<dbReference type="Pfam" id="PF06912">
    <property type="entry name" value="DUF1275"/>
    <property type="match status" value="1"/>
</dbReference>
<evidence type="ECO:0000313" key="3">
    <source>
        <dbReference type="Proteomes" id="UP001597199"/>
    </source>
</evidence>
<feature type="transmembrane region" description="Helical" evidence="1">
    <location>
        <begin position="90"/>
        <end position="111"/>
    </location>
</feature>
<accession>A0ABW4BD85</accession>
<feature type="transmembrane region" description="Helical" evidence="1">
    <location>
        <begin position="59"/>
        <end position="78"/>
    </location>
</feature>
<keyword evidence="1" id="KW-1133">Transmembrane helix</keyword>
<dbReference type="PANTHER" id="PTHR37314:SF4">
    <property type="entry name" value="UPF0700 TRANSMEMBRANE PROTEIN YOAK"/>
    <property type="match status" value="1"/>
</dbReference>
<dbReference type="EMBL" id="JBHTOA010000018">
    <property type="protein sequence ID" value="MFD1398434.1"/>
    <property type="molecule type" value="Genomic_DNA"/>
</dbReference>
<dbReference type="RefSeq" id="WP_204118808.1">
    <property type="nucleotide sequence ID" value="NZ_BOLV01000008.1"/>
</dbReference>
<reference evidence="3" key="1">
    <citation type="journal article" date="2019" name="Int. J. Syst. Evol. Microbiol.">
        <title>The Global Catalogue of Microorganisms (GCM) 10K type strain sequencing project: providing services to taxonomists for standard genome sequencing and annotation.</title>
        <authorList>
            <consortium name="The Broad Institute Genomics Platform"/>
            <consortium name="The Broad Institute Genome Sequencing Center for Infectious Disease"/>
            <person name="Wu L."/>
            <person name="Ma J."/>
        </authorList>
    </citation>
    <scope>NUCLEOTIDE SEQUENCE [LARGE SCALE GENOMIC DNA]</scope>
    <source>
        <strain evidence="3">CCM 9110</strain>
    </source>
</reference>
<dbReference type="InterPro" id="IPR010699">
    <property type="entry name" value="DUF1275"/>
</dbReference>
<sequence length="218" mass="23227">MTKPDYTTLLPGALLAATAGSLDSYTFLHQGAVFAGLQTGNLILFGVHVGGGQWAEAAHYAGALLTFMLGTAVARGIQHRYPSTTRLDRGTLILIYELLLISLALLVTQFGPKPVVTWLLAAAAAAQLQEFRSLHGAPFTSLMMTGNLRLLVESGYDWLIKRDRQAQRRATDILVILLSFAAGAAAVQGLSFSLGRSALVLAPASLMLVIATGHRKKV</sequence>